<comment type="caution">
    <text evidence="5">The sequence shown here is derived from an EMBL/GenBank/DDBJ whole genome shotgun (WGS) entry which is preliminary data.</text>
</comment>
<evidence type="ECO:0000259" key="4">
    <source>
        <dbReference type="PROSITE" id="PS50048"/>
    </source>
</evidence>
<dbReference type="SUPFAM" id="SSF57701">
    <property type="entry name" value="Zn2/Cys6 DNA-binding domain"/>
    <property type="match status" value="1"/>
</dbReference>
<feature type="region of interest" description="Disordered" evidence="3">
    <location>
        <begin position="677"/>
        <end position="704"/>
    </location>
</feature>
<sequence length="729" mass="80639">MEQGNPAVTSDGLARYACDHCRQRKLRCSRDLPKCNACEPWPGTCNYSREHAVPNLKPAGSEASSTESISMLTLKAESIDQRLQKVEAAIQGLAVTVNKILEVVVPSKPTAHTPTATTATTKQIYPLSPYKCEKAPELSLGPSHSFSFLGETPAHIEAVVRAGTPLAHQSALSELQHLSASLRTAKVDKEEIVQKFHVPLKAAGYQMIARFLEHAGLGDTFFTTPSDELLRCIIFKPESVTQKAWVVYVNYMMLALISAEEQGEIIEAGRFRRNMRLALNDSAIFLEPRVINVQALTLLAVHGEDFASPNLSWMLIGHACRQAEALGLHAPGNPDFESRQRSLSLFWLLFAVDKSCSLAFGRSSFLPSTTYRDIPLPDFGYLVKSQPHNVSSPNKQHTPSKPSLFRAHLLLARMELAKLMGTILDLLTLGGSSALKEEMGTQLSLWFHRTNRILAETMDAERLSSSPNQVQEMSLGISSMKFQYLHILILLYKGDPSYVSIRLDSAREAISLLPSMVSNWASVNNGMIWHLLYYPFIPFFVLFEHLVHEEASGVSTTQQDLHLLSTTVFYFESLRKQMRVLATICARLQHVATVFLRLVQAHVSHRASNLAKANSQEAAGPVQPTTNGRQANFWTGSAASTNVQQVQADIATDEMDIENLLEWLPADILPVLPATLHEGGNNGTPQSGPSVTLLGSASPQSSHGRKRSFDAIFDWFSWDAFYTETESME</sequence>
<dbReference type="PANTHER" id="PTHR46910:SF5">
    <property type="entry name" value="ZN(II)2CYS6 TRANSCRIPTION FACTOR (EUROFUNG)"/>
    <property type="match status" value="1"/>
</dbReference>
<name>A0A8H4UEX6_9HYPO</name>
<dbReference type="PROSITE" id="PS00463">
    <property type="entry name" value="ZN2_CY6_FUNGAL_1"/>
    <property type="match status" value="1"/>
</dbReference>
<keyword evidence="2" id="KW-0539">Nucleus</keyword>
<evidence type="ECO:0000256" key="1">
    <source>
        <dbReference type="ARBA" id="ARBA00022723"/>
    </source>
</evidence>
<dbReference type="EMBL" id="JABEYC010000652">
    <property type="protein sequence ID" value="KAF4975331.1"/>
    <property type="molecule type" value="Genomic_DNA"/>
</dbReference>
<reference evidence="5" key="2">
    <citation type="submission" date="2020-05" db="EMBL/GenBank/DDBJ databases">
        <authorList>
            <person name="Kim H.-S."/>
            <person name="Proctor R.H."/>
            <person name="Brown D.W."/>
        </authorList>
    </citation>
    <scope>NUCLEOTIDE SEQUENCE</scope>
    <source>
        <strain evidence="5">NRRL 22465</strain>
    </source>
</reference>
<dbReference type="AlphaFoldDB" id="A0A8H4UEX6"/>
<dbReference type="InterPro" id="IPR001138">
    <property type="entry name" value="Zn2Cys6_DnaBD"/>
</dbReference>
<keyword evidence="6" id="KW-1185">Reference proteome</keyword>
<feature type="compositionally biased region" description="Polar residues" evidence="3">
    <location>
        <begin position="683"/>
        <end position="702"/>
    </location>
</feature>
<protein>
    <recommendedName>
        <fullName evidence="4">Zn(2)-C6 fungal-type domain-containing protein</fullName>
    </recommendedName>
</protein>
<dbReference type="GO" id="GO:0008270">
    <property type="term" value="F:zinc ion binding"/>
    <property type="evidence" value="ECO:0007669"/>
    <property type="project" value="InterPro"/>
</dbReference>
<proteinExistence type="predicted"/>
<dbReference type="OrthoDB" id="103819at2759"/>
<dbReference type="Proteomes" id="UP000635477">
    <property type="component" value="Unassembled WGS sequence"/>
</dbReference>
<gene>
    <name evidence="5" type="ORF">FZEAL_7864</name>
</gene>
<dbReference type="InterPro" id="IPR050987">
    <property type="entry name" value="AtrR-like"/>
</dbReference>
<dbReference type="GO" id="GO:0003677">
    <property type="term" value="F:DNA binding"/>
    <property type="evidence" value="ECO:0007669"/>
    <property type="project" value="InterPro"/>
</dbReference>
<feature type="domain" description="Zn(2)-C6 fungal-type" evidence="4">
    <location>
        <begin position="17"/>
        <end position="47"/>
    </location>
</feature>
<dbReference type="Pfam" id="PF00172">
    <property type="entry name" value="Zn_clus"/>
    <property type="match status" value="1"/>
</dbReference>
<organism evidence="5 6">
    <name type="scientific">Fusarium zealandicum</name>
    <dbReference type="NCBI Taxonomy" id="1053134"/>
    <lineage>
        <taxon>Eukaryota</taxon>
        <taxon>Fungi</taxon>
        <taxon>Dikarya</taxon>
        <taxon>Ascomycota</taxon>
        <taxon>Pezizomycotina</taxon>
        <taxon>Sordariomycetes</taxon>
        <taxon>Hypocreomycetidae</taxon>
        <taxon>Hypocreales</taxon>
        <taxon>Nectriaceae</taxon>
        <taxon>Fusarium</taxon>
        <taxon>Fusarium staphyleae species complex</taxon>
    </lineage>
</organism>
<dbReference type="PANTHER" id="PTHR46910">
    <property type="entry name" value="TRANSCRIPTION FACTOR PDR1"/>
    <property type="match status" value="1"/>
</dbReference>
<dbReference type="Pfam" id="PF04082">
    <property type="entry name" value="Fungal_trans"/>
    <property type="match status" value="1"/>
</dbReference>
<keyword evidence="1" id="KW-0479">Metal-binding</keyword>
<reference evidence="5" key="1">
    <citation type="journal article" date="2020" name="BMC Genomics">
        <title>Correction to: Identification and distribution of gene clusters required for synthesis of sphingolipid metabolism inhibitors in diverse species of the filamentous fungus Fusarium.</title>
        <authorList>
            <person name="Kim H.S."/>
            <person name="Lohmar J.M."/>
            <person name="Busman M."/>
            <person name="Brown D.W."/>
            <person name="Naumann T.A."/>
            <person name="Divon H.H."/>
            <person name="Lysoe E."/>
            <person name="Uhlig S."/>
            <person name="Proctor R.H."/>
        </authorList>
    </citation>
    <scope>NUCLEOTIDE SEQUENCE</scope>
    <source>
        <strain evidence="5">NRRL 22465</strain>
    </source>
</reference>
<dbReference type="InterPro" id="IPR007219">
    <property type="entry name" value="XnlR_reg_dom"/>
</dbReference>
<dbReference type="GO" id="GO:0000981">
    <property type="term" value="F:DNA-binding transcription factor activity, RNA polymerase II-specific"/>
    <property type="evidence" value="ECO:0007669"/>
    <property type="project" value="InterPro"/>
</dbReference>
<dbReference type="PROSITE" id="PS50048">
    <property type="entry name" value="ZN2_CY6_FUNGAL_2"/>
    <property type="match status" value="1"/>
</dbReference>
<dbReference type="SMART" id="SM00066">
    <property type="entry name" value="GAL4"/>
    <property type="match status" value="1"/>
</dbReference>
<dbReference type="Gene3D" id="4.10.240.10">
    <property type="entry name" value="Zn(2)-C6 fungal-type DNA-binding domain"/>
    <property type="match status" value="1"/>
</dbReference>
<dbReference type="GO" id="GO:0006351">
    <property type="term" value="P:DNA-templated transcription"/>
    <property type="evidence" value="ECO:0007669"/>
    <property type="project" value="InterPro"/>
</dbReference>
<dbReference type="CDD" id="cd00067">
    <property type="entry name" value="GAL4"/>
    <property type="match status" value="1"/>
</dbReference>
<accession>A0A8H4UEX6</accession>
<evidence type="ECO:0000256" key="3">
    <source>
        <dbReference type="SAM" id="MobiDB-lite"/>
    </source>
</evidence>
<evidence type="ECO:0000256" key="2">
    <source>
        <dbReference type="ARBA" id="ARBA00023242"/>
    </source>
</evidence>
<evidence type="ECO:0000313" key="6">
    <source>
        <dbReference type="Proteomes" id="UP000635477"/>
    </source>
</evidence>
<evidence type="ECO:0000313" key="5">
    <source>
        <dbReference type="EMBL" id="KAF4975331.1"/>
    </source>
</evidence>
<dbReference type="SMART" id="SM00906">
    <property type="entry name" value="Fungal_trans"/>
    <property type="match status" value="1"/>
</dbReference>
<dbReference type="CDD" id="cd12148">
    <property type="entry name" value="fungal_TF_MHR"/>
    <property type="match status" value="1"/>
</dbReference>
<dbReference type="InterPro" id="IPR036864">
    <property type="entry name" value="Zn2-C6_fun-type_DNA-bd_sf"/>
</dbReference>